<dbReference type="GO" id="GO:0000156">
    <property type="term" value="F:phosphorelay response regulator activity"/>
    <property type="evidence" value="ECO:0007669"/>
    <property type="project" value="TreeGrafter"/>
</dbReference>
<dbReference type="SMART" id="SM00862">
    <property type="entry name" value="Trans_reg_C"/>
    <property type="match status" value="1"/>
</dbReference>
<dbReference type="InterPro" id="IPR001867">
    <property type="entry name" value="OmpR/PhoB-type_DNA-bd"/>
</dbReference>
<dbReference type="GO" id="GO:0005829">
    <property type="term" value="C:cytosol"/>
    <property type="evidence" value="ECO:0007669"/>
    <property type="project" value="TreeGrafter"/>
</dbReference>
<dbReference type="GO" id="GO:0000976">
    <property type="term" value="F:transcription cis-regulatory region binding"/>
    <property type="evidence" value="ECO:0007669"/>
    <property type="project" value="TreeGrafter"/>
</dbReference>
<evidence type="ECO:0000256" key="1">
    <source>
        <dbReference type="ARBA" id="ARBA00022553"/>
    </source>
</evidence>
<dbReference type="Pfam" id="PF00486">
    <property type="entry name" value="Trans_reg_C"/>
    <property type="match status" value="1"/>
</dbReference>
<dbReference type="KEGG" id="egm:AYC65_17140"/>
<evidence type="ECO:0000256" key="5">
    <source>
        <dbReference type="PROSITE-ProRule" id="PRU01091"/>
    </source>
</evidence>
<dbReference type="GO" id="GO:0006355">
    <property type="term" value="P:regulation of DNA-templated transcription"/>
    <property type="evidence" value="ECO:0007669"/>
    <property type="project" value="InterPro"/>
</dbReference>
<dbReference type="GeneID" id="93134645"/>
<dbReference type="EMBL" id="CP067018">
    <property type="protein sequence ID" value="QQN60346.1"/>
    <property type="molecule type" value="Genomic_DNA"/>
</dbReference>
<dbReference type="CDD" id="cd00383">
    <property type="entry name" value="trans_reg_C"/>
    <property type="match status" value="1"/>
</dbReference>
<organism evidence="8 9">
    <name type="scientific">Elizabethkingia bruuniana</name>
    <dbReference type="NCBI Taxonomy" id="1756149"/>
    <lineage>
        <taxon>Bacteria</taxon>
        <taxon>Pseudomonadati</taxon>
        <taxon>Bacteroidota</taxon>
        <taxon>Flavobacteriia</taxon>
        <taxon>Flavobacteriales</taxon>
        <taxon>Weeksellaceae</taxon>
        <taxon>Elizabethkingia</taxon>
    </lineage>
</organism>
<sequence>MQKHRLLLAEDDITLGKLIKDSLDKLNYEVVWATDGVESLKLINKQTDLCILDVMMPGKDGWSVAKEIKKNYPATPVIFLTALSETKDLVKGYEAGANDYLRKPFSIDELHLRVRELLKRNKPESNQMKVGAYLFDIQRQELLYENRQIIKLSYKETELLKRLLFHKNELLNKIKVLKELWGDDNFFTSRNLDVYITKLRKKLSLDNNIEIINVRGFGYKLLIKENRFN</sequence>
<evidence type="ECO:0000256" key="4">
    <source>
        <dbReference type="PROSITE-ProRule" id="PRU00169"/>
    </source>
</evidence>
<dbReference type="RefSeq" id="WP_034870838.1">
    <property type="nucleotide sequence ID" value="NZ_CBCSDR010000002.1"/>
</dbReference>
<keyword evidence="3 5" id="KW-0238">DNA-binding</keyword>
<dbReference type="PROSITE" id="PS51755">
    <property type="entry name" value="OMPR_PHOB"/>
    <property type="match status" value="1"/>
</dbReference>
<evidence type="ECO:0000259" key="7">
    <source>
        <dbReference type="PROSITE" id="PS51755"/>
    </source>
</evidence>
<dbReference type="Proteomes" id="UP000595426">
    <property type="component" value="Chromosome"/>
</dbReference>
<feature type="modified residue" description="4-aspartylphosphate" evidence="4">
    <location>
        <position position="53"/>
    </location>
</feature>
<accession>A0A7T7V1V1</accession>
<protein>
    <submittedName>
        <fullName evidence="8">Response regulator transcription factor</fullName>
    </submittedName>
</protein>
<feature type="DNA-binding region" description="OmpR/PhoB-type" evidence="5">
    <location>
        <begin position="125"/>
        <end position="223"/>
    </location>
</feature>
<evidence type="ECO:0000313" key="9">
    <source>
        <dbReference type="Proteomes" id="UP000595426"/>
    </source>
</evidence>
<name>A0A7T7V1V1_9FLAO</name>
<reference evidence="8 9" key="1">
    <citation type="submission" date="2020-12" db="EMBL/GenBank/DDBJ databases">
        <title>FDA dAtabase for Regulatory Grade micrObial Sequences (FDA-ARGOS): Supporting development and validation of Infectious Disease Dx tests.</title>
        <authorList>
            <person name="Kerrigan L."/>
            <person name="Long C."/>
            <person name="Tallon L."/>
            <person name="Sadzewicz L."/>
            <person name="Zhao X."/>
            <person name="Boylan J."/>
            <person name="Ott S."/>
            <person name="Bowen H."/>
            <person name="Vavikolanu K."/>
            <person name="Mehta A."/>
            <person name="Aluvathingal J."/>
            <person name="Nadendla S."/>
            <person name="Yan Y."/>
            <person name="Sichtig H."/>
        </authorList>
    </citation>
    <scope>NUCLEOTIDE SEQUENCE [LARGE SCALE GENOMIC DNA]</scope>
    <source>
        <strain evidence="8 9">FDAARGOS_1031</strain>
    </source>
</reference>
<dbReference type="InterPro" id="IPR036388">
    <property type="entry name" value="WH-like_DNA-bd_sf"/>
</dbReference>
<evidence type="ECO:0000313" key="8">
    <source>
        <dbReference type="EMBL" id="QQN60346.1"/>
    </source>
</evidence>
<dbReference type="InterPro" id="IPR011006">
    <property type="entry name" value="CheY-like_superfamily"/>
</dbReference>
<dbReference type="Pfam" id="PF00072">
    <property type="entry name" value="Response_reg"/>
    <property type="match status" value="1"/>
</dbReference>
<evidence type="ECO:0000256" key="2">
    <source>
        <dbReference type="ARBA" id="ARBA00023012"/>
    </source>
</evidence>
<gene>
    <name evidence="8" type="ORF">I6H88_07145</name>
</gene>
<dbReference type="PANTHER" id="PTHR48111">
    <property type="entry name" value="REGULATOR OF RPOS"/>
    <property type="match status" value="1"/>
</dbReference>
<feature type="domain" description="Response regulatory" evidence="6">
    <location>
        <begin position="5"/>
        <end position="118"/>
    </location>
</feature>
<evidence type="ECO:0000256" key="3">
    <source>
        <dbReference type="ARBA" id="ARBA00023125"/>
    </source>
</evidence>
<dbReference type="PROSITE" id="PS50110">
    <property type="entry name" value="RESPONSE_REGULATORY"/>
    <property type="match status" value="1"/>
</dbReference>
<keyword evidence="2" id="KW-0902">Two-component regulatory system</keyword>
<dbReference type="GO" id="GO:0032993">
    <property type="term" value="C:protein-DNA complex"/>
    <property type="evidence" value="ECO:0007669"/>
    <property type="project" value="TreeGrafter"/>
</dbReference>
<dbReference type="CDD" id="cd17574">
    <property type="entry name" value="REC_OmpR"/>
    <property type="match status" value="1"/>
</dbReference>
<dbReference type="SMART" id="SM00448">
    <property type="entry name" value="REC"/>
    <property type="match status" value="1"/>
</dbReference>
<dbReference type="Gene3D" id="3.40.50.2300">
    <property type="match status" value="1"/>
</dbReference>
<dbReference type="AlphaFoldDB" id="A0A7T7V1V1"/>
<dbReference type="InterPro" id="IPR001789">
    <property type="entry name" value="Sig_transdc_resp-reg_receiver"/>
</dbReference>
<keyword evidence="9" id="KW-1185">Reference proteome</keyword>
<dbReference type="SUPFAM" id="SSF52172">
    <property type="entry name" value="CheY-like"/>
    <property type="match status" value="1"/>
</dbReference>
<evidence type="ECO:0000259" key="6">
    <source>
        <dbReference type="PROSITE" id="PS50110"/>
    </source>
</evidence>
<keyword evidence="1 4" id="KW-0597">Phosphoprotein</keyword>
<proteinExistence type="predicted"/>
<dbReference type="Gene3D" id="1.10.10.10">
    <property type="entry name" value="Winged helix-like DNA-binding domain superfamily/Winged helix DNA-binding domain"/>
    <property type="match status" value="1"/>
</dbReference>
<dbReference type="InterPro" id="IPR039420">
    <property type="entry name" value="WalR-like"/>
</dbReference>
<dbReference type="PANTHER" id="PTHR48111:SF40">
    <property type="entry name" value="PHOSPHATE REGULON TRANSCRIPTIONAL REGULATORY PROTEIN PHOB"/>
    <property type="match status" value="1"/>
</dbReference>
<feature type="domain" description="OmpR/PhoB-type" evidence="7">
    <location>
        <begin position="125"/>
        <end position="223"/>
    </location>
</feature>